<evidence type="ECO:0000313" key="2">
    <source>
        <dbReference type="EMBL" id="ABF87483.1"/>
    </source>
</evidence>
<feature type="compositionally biased region" description="Polar residues" evidence="1">
    <location>
        <begin position="8"/>
        <end position="28"/>
    </location>
</feature>
<evidence type="ECO:0000256" key="1">
    <source>
        <dbReference type="SAM" id="MobiDB-lite"/>
    </source>
</evidence>
<dbReference type="HOGENOM" id="CLU_1904479_0_0_7"/>
<organism evidence="2 3">
    <name type="scientific">Myxococcus xanthus (strain DK1622)</name>
    <dbReference type="NCBI Taxonomy" id="246197"/>
    <lineage>
        <taxon>Bacteria</taxon>
        <taxon>Pseudomonadati</taxon>
        <taxon>Myxococcota</taxon>
        <taxon>Myxococcia</taxon>
        <taxon>Myxococcales</taxon>
        <taxon>Cystobacterineae</taxon>
        <taxon>Myxococcaceae</taxon>
        <taxon>Myxococcus</taxon>
    </lineage>
</organism>
<feature type="compositionally biased region" description="Basic and acidic residues" evidence="1">
    <location>
        <begin position="122"/>
        <end position="133"/>
    </location>
</feature>
<name>Q1CVI4_MYXXD</name>
<sequence>MKPREASRMSQPRSSNAAMHSLLPSSLGTMKGRATRHIRSFPHPRSTWNSKGPAHEHVASVQRDHEFAPSRSTGNGGGTGLSKPLRSVRRPAHPSSCSKWNGSAKVDERSSKPCARSSPRAVRREHLGEHANN</sequence>
<proteinExistence type="predicted"/>
<reference evidence="2 3" key="1">
    <citation type="journal article" date="2006" name="Proc. Natl. Acad. Sci. U.S.A.">
        <title>Evolution of sensory complexity recorded in a myxobacterial genome.</title>
        <authorList>
            <person name="Goldman B.S."/>
            <person name="Nierman W.C."/>
            <person name="Kaiser D."/>
            <person name="Slater S.C."/>
            <person name="Durkin A.S."/>
            <person name="Eisen J.A."/>
            <person name="Ronning C.M."/>
            <person name="Barbazuk W.B."/>
            <person name="Blanchard M."/>
            <person name="Field C."/>
            <person name="Halling C."/>
            <person name="Hinkle G."/>
            <person name="Iartchuk O."/>
            <person name="Kim H.S."/>
            <person name="Mackenzie C."/>
            <person name="Madupu R."/>
            <person name="Miller N."/>
            <person name="Shvartsbeyn A."/>
            <person name="Sullivan S.A."/>
            <person name="Vaudin M."/>
            <person name="Wiegand R."/>
            <person name="Kaplan H.B."/>
        </authorList>
    </citation>
    <scope>NUCLEOTIDE SEQUENCE [LARGE SCALE GENOMIC DNA]</scope>
    <source>
        <strain evidence="3">DK1622</strain>
    </source>
</reference>
<dbReference type="Proteomes" id="UP000002402">
    <property type="component" value="Chromosome"/>
</dbReference>
<feature type="compositionally biased region" description="Basic and acidic residues" evidence="1">
    <location>
        <begin position="53"/>
        <end position="68"/>
    </location>
</feature>
<dbReference type="KEGG" id="mxa:MXAN_7486"/>
<dbReference type="EMBL" id="CP000113">
    <property type="protein sequence ID" value="ABF87483.1"/>
    <property type="molecule type" value="Genomic_DNA"/>
</dbReference>
<protein>
    <submittedName>
        <fullName evidence="2">Uncharacterized protein</fullName>
    </submittedName>
</protein>
<feature type="region of interest" description="Disordered" evidence="1">
    <location>
        <begin position="1"/>
        <end position="133"/>
    </location>
</feature>
<accession>Q1CVI4</accession>
<keyword evidence="3" id="KW-1185">Reference proteome</keyword>
<feature type="compositionally biased region" description="Basic residues" evidence="1">
    <location>
        <begin position="33"/>
        <end position="42"/>
    </location>
</feature>
<evidence type="ECO:0000313" key="3">
    <source>
        <dbReference type="Proteomes" id="UP000002402"/>
    </source>
</evidence>
<dbReference type="AlphaFoldDB" id="Q1CVI4"/>
<gene>
    <name evidence="2" type="ordered locus">MXAN_7486</name>
</gene>
<dbReference type="EnsemblBacteria" id="ABF87483">
    <property type="protein sequence ID" value="ABF87483"/>
    <property type="gene ID" value="MXAN_7486"/>
</dbReference>